<proteinExistence type="inferred from homology"/>
<evidence type="ECO:0000256" key="8">
    <source>
        <dbReference type="SAM" id="SignalP"/>
    </source>
</evidence>
<evidence type="ECO:0000313" key="10">
    <source>
        <dbReference type="Proteomes" id="UP000772812"/>
    </source>
</evidence>
<evidence type="ECO:0000256" key="5">
    <source>
        <dbReference type="ARBA" id="ARBA00022729"/>
    </source>
</evidence>
<dbReference type="PANTHER" id="PTHR35093">
    <property type="entry name" value="OUTER MEMBRANE PROTEIN NMB0088-RELATED"/>
    <property type="match status" value="1"/>
</dbReference>
<comment type="similarity">
    <text evidence="2">Belongs to the OmpP1/FadL family.</text>
</comment>
<dbReference type="EMBL" id="JAACYA010000001">
    <property type="protein sequence ID" value="MBK3331759.1"/>
    <property type="molecule type" value="Genomic_DNA"/>
</dbReference>
<evidence type="ECO:0000256" key="7">
    <source>
        <dbReference type="ARBA" id="ARBA00023237"/>
    </source>
</evidence>
<sequence>MRKGVLAIAGIFAFSTAFGAAYKIPEQSTRSMGTAAAYFAGADGADTAYYNPAGMSWLGDKDKTLTELGIKYIYLPRIKFTGQAFDPVFSIFTLSNAETSKEEFVIPYFHMILPAGEKFRVGFSFVTPYGLSKRWSAQGQKAYAEEFTLKTFEFDTTVSYVLDNRLSLGAGVRALYATGQIKYSYNGAYKIDMEGESGINFGYLISASLKLSDSLNVSTIYRSEIKPEVSGTATGYLGAYPISTEGNVKVVLPAEWRLGIAYKPTDKTIIDLTYEITFWGRYKRLDINFEDPVAESNLGKSKPKYWHDSKTIRLGLRHKINQQFTGMLGIAYDETPIPQKTLGFELPDSNGWIFSVGGLWNPNKNLEVCLAYLYVKKFDRYVSNNYMNGNFTDMAAHLVNLSVGYKF</sequence>
<dbReference type="SUPFAM" id="SSF56935">
    <property type="entry name" value="Porins"/>
    <property type="match status" value="1"/>
</dbReference>
<name>A0ABS1GFQ9_9AQUI</name>
<keyword evidence="3" id="KW-1134">Transmembrane beta strand</keyword>
<keyword evidence="7" id="KW-0998">Cell outer membrane</keyword>
<keyword evidence="4" id="KW-0812">Transmembrane</keyword>
<gene>
    <name evidence="9" type="ORF">GWK41_01605</name>
</gene>
<accession>A0ABS1GFQ9</accession>
<keyword evidence="10" id="KW-1185">Reference proteome</keyword>
<comment type="caution">
    <text evidence="9">The sequence shown here is derived from an EMBL/GenBank/DDBJ whole genome shotgun (WGS) entry which is preliminary data.</text>
</comment>
<organism evidence="9 10">
    <name type="scientific">Persephonella atlantica</name>
    <dbReference type="NCBI Taxonomy" id="2699429"/>
    <lineage>
        <taxon>Bacteria</taxon>
        <taxon>Pseudomonadati</taxon>
        <taxon>Aquificota</taxon>
        <taxon>Aquificia</taxon>
        <taxon>Aquificales</taxon>
        <taxon>Hydrogenothermaceae</taxon>
        <taxon>Persephonella</taxon>
    </lineage>
</organism>
<evidence type="ECO:0000256" key="6">
    <source>
        <dbReference type="ARBA" id="ARBA00023136"/>
    </source>
</evidence>
<evidence type="ECO:0000256" key="2">
    <source>
        <dbReference type="ARBA" id="ARBA00008163"/>
    </source>
</evidence>
<feature type="signal peptide" evidence="8">
    <location>
        <begin position="1"/>
        <end position="19"/>
    </location>
</feature>
<protein>
    <submittedName>
        <fullName evidence="9">Transporter</fullName>
    </submittedName>
</protein>
<dbReference type="InterPro" id="IPR005017">
    <property type="entry name" value="OMPP1/FadL/TodX"/>
</dbReference>
<keyword evidence="5 8" id="KW-0732">Signal</keyword>
<comment type="subcellular location">
    <subcellularLocation>
        <location evidence="1">Cell outer membrane</location>
        <topology evidence="1">Multi-pass membrane protein</topology>
    </subcellularLocation>
</comment>
<reference evidence="9 10" key="1">
    <citation type="journal article" date="2021" name="Syst. Appl. Microbiol.">
        <title>Persephonella atlantica sp. nov.: How to adapt to physico-chemical gradients in high temperature hydrothermal habitats.</title>
        <authorList>
            <person name="Francois D.X."/>
            <person name="Godfroy A."/>
            <person name="Mathien C."/>
            <person name="Aube J."/>
            <person name="Cathalot C."/>
            <person name="Lesongeur F."/>
            <person name="L'Haridon S."/>
            <person name="Philippon X."/>
            <person name="Roussel E.G."/>
        </authorList>
    </citation>
    <scope>NUCLEOTIDE SEQUENCE [LARGE SCALE GENOMIC DNA]</scope>
    <source>
        <strain evidence="9 10">MO1340</strain>
    </source>
</reference>
<dbReference type="PANTHER" id="PTHR35093:SF8">
    <property type="entry name" value="OUTER MEMBRANE PROTEIN NMB0088-RELATED"/>
    <property type="match status" value="1"/>
</dbReference>
<evidence type="ECO:0000256" key="3">
    <source>
        <dbReference type="ARBA" id="ARBA00022452"/>
    </source>
</evidence>
<evidence type="ECO:0000256" key="1">
    <source>
        <dbReference type="ARBA" id="ARBA00004571"/>
    </source>
</evidence>
<evidence type="ECO:0000313" key="9">
    <source>
        <dbReference type="EMBL" id="MBK3331759.1"/>
    </source>
</evidence>
<dbReference type="Gene3D" id="2.40.160.60">
    <property type="entry name" value="Outer membrane protein transport protein (OMPP1/FadL/TodX)"/>
    <property type="match status" value="1"/>
</dbReference>
<evidence type="ECO:0000256" key="4">
    <source>
        <dbReference type="ARBA" id="ARBA00022692"/>
    </source>
</evidence>
<dbReference type="Proteomes" id="UP000772812">
    <property type="component" value="Unassembled WGS sequence"/>
</dbReference>
<feature type="chain" id="PRO_5045912603" evidence="8">
    <location>
        <begin position="20"/>
        <end position="407"/>
    </location>
</feature>
<dbReference type="RefSeq" id="WP_200673164.1">
    <property type="nucleotide sequence ID" value="NZ_JAACYA010000001.1"/>
</dbReference>
<keyword evidence="6" id="KW-0472">Membrane</keyword>
<dbReference type="Pfam" id="PF03349">
    <property type="entry name" value="Toluene_X"/>
    <property type="match status" value="1"/>
</dbReference>